<dbReference type="GO" id="GO:0005506">
    <property type="term" value="F:iron ion binding"/>
    <property type="evidence" value="ECO:0007669"/>
    <property type="project" value="InterPro"/>
</dbReference>
<dbReference type="InterPro" id="IPR001128">
    <property type="entry name" value="Cyt_P450"/>
</dbReference>
<sequence length="427" mass="48798">MVEERLFNFSIIALADTALIDEVNDETLWEKHTGRLLGKLRTLAGDGLFTAYNHEPNWQKAHNILVPAFARTAMTRYHDTMTATVRELVDAWNAASTDQSWIDIPTETNRLTIEIIGRAGLGHKFTKLTEPNDNPFIEAVQRQLRYANRRTDSIPFYDNVFGYKRKRQHEADKAYIRRWVTEVIESRRHNQTPATHNDILDIMQHSADPDTGEHLDTDNIINQIITLLVAGSETSANTIAFALHYLSTNTGIAAAARAEIDQRWPGRDFPDISFEDVAKLRYLLRVVDEALRLWPVAPAYFRQAKKDTALGNGKYPFRKGEWVVVMLTAAHRANVWGHDADEFIPDRFLPENLRKLPPHIYKPFGTGARACIGRQFALHEMLVTLAVILHQYDLQPKPGYQLQVRDAIAQRPEGLQLRLHRRLLTGS</sequence>
<dbReference type="PANTHER" id="PTHR24305:SF166">
    <property type="entry name" value="CYTOCHROME P450 12A4, MITOCHONDRIAL-RELATED"/>
    <property type="match status" value="1"/>
</dbReference>
<comment type="similarity">
    <text evidence="2 4">Belongs to the cytochrome P450 family.</text>
</comment>
<dbReference type="EMBL" id="LQOX01000115">
    <property type="protein sequence ID" value="ORV66893.1"/>
    <property type="molecule type" value="Genomic_DNA"/>
</dbReference>
<dbReference type="Proteomes" id="UP000193738">
    <property type="component" value="Unassembled WGS sequence"/>
</dbReference>
<dbReference type="InterPro" id="IPR036396">
    <property type="entry name" value="Cyt_P450_sf"/>
</dbReference>
<evidence type="ECO:0000256" key="2">
    <source>
        <dbReference type="ARBA" id="ARBA00010617"/>
    </source>
</evidence>
<reference evidence="5 6" key="1">
    <citation type="submission" date="2016-01" db="EMBL/GenBank/DDBJ databases">
        <title>The new phylogeny of the genus Mycobacterium.</title>
        <authorList>
            <person name="Tarcisio F."/>
            <person name="Conor M."/>
            <person name="Antonella G."/>
            <person name="Elisabetta G."/>
            <person name="Giulia F.S."/>
            <person name="Sara T."/>
            <person name="Anna F."/>
            <person name="Clotilde B."/>
            <person name="Roberto B."/>
            <person name="Veronica D.S."/>
            <person name="Fabio R."/>
            <person name="Monica P."/>
            <person name="Olivier J."/>
            <person name="Enrico T."/>
            <person name="Nicola S."/>
        </authorList>
    </citation>
    <scope>NUCLEOTIDE SEQUENCE [LARGE SCALE GENOMIC DNA]</scope>
    <source>
        <strain evidence="5 6">DSM 43505</strain>
    </source>
</reference>
<dbReference type="STRING" id="1777.AWC07_10255"/>
<keyword evidence="3 4" id="KW-0349">Heme</keyword>
<dbReference type="GO" id="GO:0020037">
    <property type="term" value="F:heme binding"/>
    <property type="evidence" value="ECO:0007669"/>
    <property type="project" value="InterPro"/>
</dbReference>
<keyword evidence="6" id="KW-1185">Reference proteome</keyword>
<keyword evidence="4" id="KW-0503">Monooxygenase</keyword>
<dbReference type="GO" id="GO:0016705">
    <property type="term" value="F:oxidoreductase activity, acting on paired donors, with incorporation or reduction of molecular oxygen"/>
    <property type="evidence" value="ECO:0007669"/>
    <property type="project" value="InterPro"/>
</dbReference>
<dbReference type="PROSITE" id="PS00086">
    <property type="entry name" value="CYTOCHROME_P450"/>
    <property type="match status" value="1"/>
</dbReference>
<organism evidence="5 6">
    <name type="scientific">Mycobacterium gastri</name>
    <dbReference type="NCBI Taxonomy" id="1777"/>
    <lineage>
        <taxon>Bacteria</taxon>
        <taxon>Bacillati</taxon>
        <taxon>Actinomycetota</taxon>
        <taxon>Actinomycetes</taxon>
        <taxon>Mycobacteriales</taxon>
        <taxon>Mycobacteriaceae</taxon>
        <taxon>Mycobacterium</taxon>
    </lineage>
</organism>
<dbReference type="PRINTS" id="PR00463">
    <property type="entry name" value="EP450I"/>
</dbReference>
<dbReference type="SUPFAM" id="SSF48264">
    <property type="entry name" value="Cytochrome P450"/>
    <property type="match status" value="1"/>
</dbReference>
<evidence type="ECO:0000256" key="1">
    <source>
        <dbReference type="ARBA" id="ARBA00001971"/>
    </source>
</evidence>
<keyword evidence="3 4" id="KW-0479">Metal-binding</keyword>
<feature type="binding site" description="axial binding residue" evidence="3">
    <location>
        <position position="371"/>
    </location>
    <ligand>
        <name>heme</name>
        <dbReference type="ChEBI" id="CHEBI:30413"/>
    </ligand>
    <ligandPart>
        <name>Fe</name>
        <dbReference type="ChEBI" id="CHEBI:18248"/>
    </ligandPart>
</feature>
<name>A0A1X1VCW0_MYCGS</name>
<dbReference type="Pfam" id="PF00067">
    <property type="entry name" value="p450"/>
    <property type="match status" value="1"/>
</dbReference>
<evidence type="ECO:0000256" key="4">
    <source>
        <dbReference type="RuleBase" id="RU000461"/>
    </source>
</evidence>
<comment type="cofactor">
    <cofactor evidence="1 3">
        <name>heme</name>
        <dbReference type="ChEBI" id="CHEBI:30413"/>
    </cofactor>
</comment>
<keyword evidence="3 4" id="KW-0408">Iron</keyword>
<evidence type="ECO:0000313" key="6">
    <source>
        <dbReference type="Proteomes" id="UP000193738"/>
    </source>
</evidence>
<dbReference type="GO" id="GO:0004497">
    <property type="term" value="F:monooxygenase activity"/>
    <property type="evidence" value="ECO:0007669"/>
    <property type="project" value="UniProtKB-KW"/>
</dbReference>
<gene>
    <name evidence="5" type="ORF">AWC07_10255</name>
</gene>
<accession>A0A1X1VCW0</accession>
<dbReference type="InterPro" id="IPR017972">
    <property type="entry name" value="Cyt_P450_CS"/>
</dbReference>
<dbReference type="InterPro" id="IPR050121">
    <property type="entry name" value="Cytochrome_P450_monoxygenase"/>
</dbReference>
<keyword evidence="4" id="KW-0560">Oxidoreductase</keyword>
<evidence type="ECO:0000313" key="5">
    <source>
        <dbReference type="EMBL" id="ORV66893.1"/>
    </source>
</evidence>
<comment type="caution">
    <text evidence="5">The sequence shown here is derived from an EMBL/GenBank/DDBJ whole genome shotgun (WGS) entry which is preliminary data.</text>
</comment>
<dbReference type="PANTHER" id="PTHR24305">
    <property type="entry name" value="CYTOCHROME P450"/>
    <property type="match status" value="1"/>
</dbReference>
<evidence type="ECO:0000256" key="3">
    <source>
        <dbReference type="PIRSR" id="PIRSR602401-1"/>
    </source>
</evidence>
<dbReference type="InterPro" id="IPR002401">
    <property type="entry name" value="Cyt_P450_E_grp-I"/>
</dbReference>
<dbReference type="AlphaFoldDB" id="A0A1X1VCW0"/>
<proteinExistence type="inferred from homology"/>
<dbReference type="PRINTS" id="PR00385">
    <property type="entry name" value="P450"/>
</dbReference>
<dbReference type="Gene3D" id="1.10.630.10">
    <property type="entry name" value="Cytochrome P450"/>
    <property type="match status" value="1"/>
</dbReference>
<protein>
    <submittedName>
        <fullName evidence="5">Cytochrome P450</fullName>
    </submittedName>
</protein>